<dbReference type="PANTHER" id="PTHR34875">
    <property type="entry name" value="UPF0237 PROTEIN MJ1558"/>
    <property type="match status" value="1"/>
</dbReference>
<dbReference type="OrthoDB" id="9803078at2"/>
<dbReference type="SUPFAM" id="SSF55021">
    <property type="entry name" value="ACT-like"/>
    <property type="match status" value="1"/>
</dbReference>
<dbReference type="InterPro" id="IPR050990">
    <property type="entry name" value="UPF0237/GcvR_regulator"/>
</dbReference>
<dbReference type="Pfam" id="PF13740">
    <property type="entry name" value="ACT_6"/>
    <property type="match status" value="1"/>
</dbReference>
<dbReference type="InterPro" id="IPR002912">
    <property type="entry name" value="ACT_dom"/>
</dbReference>
<dbReference type="NCBIfam" id="NF001220">
    <property type="entry name" value="PRK00194.1"/>
    <property type="match status" value="1"/>
</dbReference>
<dbReference type="Proteomes" id="UP000315343">
    <property type="component" value="Unassembled WGS sequence"/>
</dbReference>
<sequence length="89" mass="10257">MKGILTIIGKDRVGIIAHVSTLLASYNANILDINQTVMRDYFTMIMLVDLDGITTDFTTLQQELDKKAKEINMEIKIQREDIFDKMYEV</sequence>
<dbReference type="AlphaFoldDB" id="A0A562JHG0"/>
<gene>
    <name evidence="3" type="ORF">LY60_00923</name>
</gene>
<name>A0A562JHG0_9FIRM</name>
<dbReference type="Gene3D" id="3.30.70.260">
    <property type="match status" value="1"/>
</dbReference>
<dbReference type="PANTHER" id="PTHR34875:SF6">
    <property type="entry name" value="UPF0237 PROTEIN MJ1558"/>
    <property type="match status" value="1"/>
</dbReference>
<dbReference type="PROSITE" id="PS51671">
    <property type="entry name" value="ACT"/>
    <property type="match status" value="1"/>
</dbReference>
<dbReference type="InterPro" id="IPR022986">
    <property type="entry name" value="UPF0237_ACT"/>
</dbReference>
<dbReference type="CDD" id="cd04872">
    <property type="entry name" value="ACT_1ZPV"/>
    <property type="match status" value="1"/>
</dbReference>
<proteinExistence type="inferred from homology"/>
<protein>
    <recommendedName>
        <fullName evidence="1">UPF0237 protein LY60_00923</fullName>
    </recommendedName>
</protein>
<organism evidence="3 4">
    <name type="scientific">Sedimentibacter saalensis</name>
    <dbReference type="NCBI Taxonomy" id="130788"/>
    <lineage>
        <taxon>Bacteria</taxon>
        <taxon>Bacillati</taxon>
        <taxon>Bacillota</taxon>
        <taxon>Tissierellia</taxon>
        <taxon>Sedimentibacter</taxon>
    </lineage>
</organism>
<dbReference type="HAMAP" id="MF_01054">
    <property type="entry name" value="UPF0237"/>
    <property type="match status" value="1"/>
</dbReference>
<comment type="caution">
    <text evidence="3">The sequence shown here is derived from an EMBL/GenBank/DDBJ whole genome shotgun (WGS) entry which is preliminary data.</text>
</comment>
<evidence type="ECO:0000313" key="3">
    <source>
        <dbReference type="EMBL" id="TWH82620.1"/>
    </source>
</evidence>
<evidence type="ECO:0000259" key="2">
    <source>
        <dbReference type="PROSITE" id="PS51671"/>
    </source>
</evidence>
<evidence type="ECO:0000256" key="1">
    <source>
        <dbReference type="HAMAP-Rule" id="MF_01054"/>
    </source>
</evidence>
<comment type="similarity">
    <text evidence="1">Belongs to the UPF0237 family.</text>
</comment>
<evidence type="ECO:0000313" key="4">
    <source>
        <dbReference type="Proteomes" id="UP000315343"/>
    </source>
</evidence>
<dbReference type="InterPro" id="IPR045865">
    <property type="entry name" value="ACT-like_dom_sf"/>
</dbReference>
<accession>A0A562JHG0</accession>
<feature type="domain" description="ACT" evidence="2">
    <location>
        <begin position="4"/>
        <end position="82"/>
    </location>
</feature>
<reference evidence="3 4" key="1">
    <citation type="submission" date="2019-07" db="EMBL/GenBank/DDBJ databases">
        <title>Genomic Encyclopedia of Type Strains, Phase I: the one thousand microbial genomes (KMG-I) project.</title>
        <authorList>
            <person name="Kyrpides N."/>
        </authorList>
    </citation>
    <scope>NUCLEOTIDE SEQUENCE [LARGE SCALE GENOMIC DNA]</scope>
    <source>
        <strain evidence="3 4">DSM 13558</strain>
    </source>
</reference>
<dbReference type="EMBL" id="VLKH01000002">
    <property type="protein sequence ID" value="TWH82620.1"/>
    <property type="molecule type" value="Genomic_DNA"/>
</dbReference>
<dbReference type="RefSeq" id="WP_019227776.1">
    <property type="nucleotide sequence ID" value="NZ_DAMBUX010000034.1"/>
</dbReference>
<keyword evidence="4" id="KW-1185">Reference proteome</keyword>